<evidence type="ECO:0000256" key="11">
    <source>
        <dbReference type="ARBA" id="ARBA00074372"/>
    </source>
</evidence>
<organism evidence="16 17">
    <name type="scientific">Photobacterium gaetbulicola</name>
    <dbReference type="NCBI Taxonomy" id="1295392"/>
    <lineage>
        <taxon>Bacteria</taxon>
        <taxon>Pseudomonadati</taxon>
        <taxon>Pseudomonadota</taxon>
        <taxon>Gammaproteobacteria</taxon>
        <taxon>Vibrionales</taxon>
        <taxon>Vibrionaceae</taxon>
        <taxon>Photobacterium</taxon>
    </lineage>
</organism>
<keyword evidence="4 15" id="KW-0012">Acyltransferase</keyword>
<evidence type="ECO:0000256" key="7">
    <source>
        <dbReference type="ARBA" id="ARBA00051538"/>
    </source>
</evidence>
<evidence type="ECO:0000256" key="2">
    <source>
        <dbReference type="ARBA" id="ARBA00022490"/>
    </source>
</evidence>
<gene>
    <name evidence="15" type="primary">aat</name>
    <name evidence="16" type="ORF">RJ45_02420</name>
</gene>
<sequence>MAIYLPELDPVNTDFPAPETALADPNGLLAFGGDLRPERLVSAYRQGIFPWFSEGEPLLWWSPAPRAVFLPGQFQPSKSLRKFFRKSDYQVTLNHACHDIIELCATTRKAEETWITPEMIQAYQQLHDLGYCHSVEVWQQDKLVGGLYGISVGGIFCGESMFSLADNASKIALWLFCKHFSAHGGQLIDCQMMNDHLASLGAAEMERSLFTRFLHQQRDAILSEECYHSQELTFSPHDQY</sequence>
<comment type="function">
    <text evidence="8 15">Functions in the N-end rule pathway of protein degradation where it conjugates Leu, Phe and, less efficiently, Met from aminoacyl-tRNAs to the N-termini of proteins containing an N-terminal arginine or lysine.</text>
</comment>
<name>A0A0B9G973_9GAMM</name>
<dbReference type="EMBL" id="JWLZ01000020">
    <property type="protein sequence ID" value="KHT65208.1"/>
    <property type="molecule type" value="Genomic_DNA"/>
</dbReference>
<dbReference type="GO" id="GO:0030163">
    <property type="term" value="P:protein catabolic process"/>
    <property type="evidence" value="ECO:0007669"/>
    <property type="project" value="UniProtKB-UniRule"/>
</dbReference>
<dbReference type="Gene3D" id="3.40.630.70">
    <property type="entry name" value="Leucyl/phenylalanyl-tRNA-protein transferase, C-terminal domain"/>
    <property type="match status" value="1"/>
</dbReference>
<dbReference type="Gene3D" id="3.30.70.3550">
    <property type="entry name" value="Leucyl/phenylalanyl-tRNA-protein transferase, N-terminal domain"/>
    <property type="match status" value="1"/>
</dbReference>
<dbReference type="RefSeq" id="WP_039457496.1">
    <property type="nucleotide sequence ID" value="NZ_JWLZ01000020.1"/>
</dbReference>
<comment type="catalytic activity">
    <reaction evidence="7 15">
        <text>N-terminal L-lysyl-[protein] + L-leucyl-tRNA(Leu) = N-terminal L-leucyl-L-lysyl-[protein] + tRNA(Leu) + H(+)</text>
        <dbReference type="Rhea" id="RHEA:12340"/>
        <dbReference type="Rhea" id="RHEA-COMP:9613"/>
        <dbReference type="Rhea" id="RHEA-COMP:9622"/>
        <dbReference type="Rhea" id="RHEA-COMP:12670"/>
        <dbReference type="Rhea" id="RHEA-COMP:12671"/>
        <dbReference type="ChEBI" id="CHEBI:15378"/>
        <dbReference type="ChEBI" id="CHEBI:65249"/>
        <dbReference type="ChEBI" id="CHEBI:78442"/>
        <dbReference type="ChEBI" id="CHEBI:78494"/>
        <dbReference type="ChEBI" id="CHEBI:133043"/>
        <dbReference type="EC" id="2.3.2.6"/>
    </reaction>
</comment>
<evidence type="ECO:0000256" key="13">
    <source>
        <dbReference type="ARBA" id="ARBA00077165"/>
    </source>
</evidence>
<evidence type="ECO:0000313" key="16">
    <source>
        <dbReference type="EMBL" id="KHT65208.1"/>
    </source>
</evidence>
<dbReference type="GO" id="GO:0008914">
    <property type="term" value="F:leucyl-tRNA--protein transferase activity"/>
    <property type="evidence" value="ECO:0007669"/>
    <property type="project" value="UniProtKB-UniRule"/>
</dbReference>
<dbReference type="FunFam" id="3.40.630.70:FF:000001">
    <property type="entry name" value="Leucyl/phenylalanyl-tRNA--protein transferase"/>
    <property type="match status" value="1"/>
</dbReference>
<comment type="catalytic activity">
    <reaction evidence="6 15">
        <text>N-terminal L-arginyl-[protein] + L-leucyl-tRNA(Leu) = N-terminal L-leucyl-L-arginyl-[protein] + tRNA(Leu) + H(+)</text>
        <dbReference type="Rhea" id="RHEA:50416"/>
        <dbReference type="Rhea" id="RHEA-COMP:9613"/>
        <dbReference type="Rhea" id="RHEA-COMP:9622"/>
        <dbReference type="Rhea" id="RHEA-COMP:12672"/>
        <dbReference type="Rhea" id="RHEA-COMP:12673"/>
        <dbReference type="ChEBI" id="CHEBI:15378"/>
        <dbReference type="ChEBI" id="CHEBI:64719"/>
        <dbReference type="ChEBI" id="CHEBI:78442"/>
        <dbReference type="ChEBI" id="CHEBI:78494"/>
        <dbReference type="ChEBI" id="CHEBI:133044"/>
        <dbReference type="EC" id="2.3.2.6"/>
    </reaction>
</comment>
<dbReference type="FunFam" id="3.30.70.3550:FF:000001">
    <property type="entry name" value="Leucyl/phenylalanyl-tRNA--protein transferase"/>
    <property type="match status" value="1"/>
</dbReference>
<evidence type="ECO:0000256" key="8">
    <source>
        <dbReference type="ARBA" id="ARBA00054043"/>
    </source>
</evidence>
<evidence type="ECO:0000256" key="12">
    <source>
        <dbReference type="ARBA" id="ARBA00077136"/>
    </source>
</evidence>
<evidence type="ECO:0000256" key="3">
    <source>
        <dbReference type="ARBA" id="ARBA00022679"/>
    </source>
</evidence>
<dbReference type="SUPFAM" id="SSF55729">
    <property type="entry name" value="Acyl-CoA N-acyltransferases (Nat)"/>
    <property type="match status" value="1"/>
</dbReference>
<keyword evidence="2 15" id="KW-0963">Cytoplasm</keyword>
<reference evidence="16 17" key="1">
    <citation type="submission" date="2014-12" db="EMBL/GenBank/DDBJ databases">
        <title>Genome sequencing of Photobacterium gaetbulicola AD005a.</title>
        <authorList>
            <person name="Adrian T.G.S."/>
            <person name="Chan K.G."/>
        </authorList>
    </citation>
    <scope>NUCLEOTIDE SEQUENCE [LARGE SCALE GENOMIC DNA]</scope>
    <source>
        <strain evidence="16 17">AD005a</strain>
    </source>
</reference>
<evidence type="ECO:0000256" key="6">
    <source>
        <dbReference type="ARBA" id="ARBA00050652"/>
    </source>
</evidence>
<dbReference type="InterPro" id="IPR004616">
    <property type="entry name" value="Leu/Phe-tRNA_Trfase"/>
</dbReference>
<dbReference type="GO" id="GO:0005737">
    <property type="term" value="C:cytoplasm"/>
    <property type="evidence" value="ECO:0007669"/>
    <property type="project" value="UniProtKB-SubCell"/>
</dbReference>
<evidence type="ECO:0000313" key="17">
    <source>
        <dbReference type="Proteomes" id="UP000031278"/>
    </source>
</evidence>
<comment type="catalytic activity">
    <reaction evidence="5 15">
        <text>L-phenylalanyl-tRNA(Phe) + an N-terminal L-alpha-aminoacyl-[protein] = an N-terminal L-phenylalanyl-L-alpha-aminoacyl-[protein] + tRNA(Phe)</text>
        <dbReference type="Rhea" id="RHEA:43632"/>
        <dbReference type="Rhea" id="RHEA-COMP:9668"/>
        <dbReference type="Rhea" id="RHEA-COMP:9699"/>
        <dbReference type="Rhea" id="RHEA-COMP:10636"/>
        <dbReference type="Rhea" id="RHEA-COMP:10637"/>
        <dbReference type="ChEBI" id="CHEBI:78442"/>
        <dbReference type="ChEBI" id="CHEBI:78531"/>
        <dbReference type="ChEBI" id="CHEBI:78597"/>
        <dbReference type="ChEBI" id="CHEBI:83561"/>
        <dbReference type="EC" id="2.3.2.6"/>
    </reaction>
</comment>
<proteinExistence type="inferred from homology"/>
<dbReference type="AlphaFoldDB" id="A0A0B9G973"/>
<dbReference type="HAMAP" id="MF_00688">
    <property type="entry name" value="Leu_Phe_trans"/>
    <property type="match status" value="1"/>
</dbReference>
<dbReference type="InterPro" id="IPR042221">
    <property type="entry name" value="Leu/Phe-tRNA_Trfase_N"/>
</dbReference>
<keyword evidence="3 15" id="KW-0808">Transferase</keyword>
<protein>
    <recommendedName>
        <fullName evidence="11 15">Leucyl/phenylalanyl-tRNA--protein transferase</fullName>
        <ecNumber evidence="10 15">2.3.2.6</ecNumber>
    </recommendedName>
    <alternativeName>
        <fullName evidence="12 15">L/F-transferase</fullName>
    </alternativeName>
    <alternativeName>
        <fullName evidence="13 15">Leucyltransferase</fullName>
    </alternativeName>
    <alternativeName>
        <fullName evidence="14 15">Phenyalanyltransferase</fullName>
    </alternativeName>
</protein>
<dbReference type="NCBIfam" id="TIGR00667">
    <property type="entry name" value="aat"/>
    <property type="match status" value="1"/>
</dbReference>
<evidence type="ECO:0000256" key="9">
    <source>
        <dbReference type="ARBA" id="ARBA00061535"/>
    </source>
</evidence>
<dbReference type="PANTHER" id="PTHR30098:SF2">
    <property type="entry name" value="LEUCYL_PHENYLALANYL-TRNA--PROTEIN TRANSFERASE"/>
    <property type="match status" value="1"/>
</dbReference>
<evidence type="ECO:0000256" key="14">
    <source>
        <dbReference type="ARBA" id="ARBA00083640"/>
    </source>
</evidence>
<evidence type="ECO:0000256" key="4">
    <source>
        <dbReference type="ARBA" id="ARBA00023315"/>
    </source>
</evidence>
<dbReference type="InterPro" id="IPR042203">
    <property type="entry name" value="Leu/Phe-tRNA_Trfase_C"/>
</dbReference>
<evidence type="ECO:0000256" key="15">
    <source>
        <dbReference type="HAMAP-Rule" id="MF_00688"/>
    </source>
</evidence>
<dbReference type="Pfam" id="PF03588">
    <property type="entry name" value="Leu_Phe_trans"/>
    <property type="match status" value="1"/>
</dbReference>
<comment type="subcellular location">
    <subcellularLocation>
        <location evidence="1 15">Cytoplasm</location>
    </subcellularLocation>
</comment>
<evidence type="ECO:0000256" key="5">
    <source>
        <dbReference type="ARBA" id="ARBA00050607"/>
    </source>
</evidence>
<dbReference type="InterPro" id="IPR016181">
    <property type="entry name" value="Acyl_CoA_acyltransferase"/>
</dbReference>
<dbReference type="PANTHER" id="PTHR30098">
    <property type="entry name" value="LEUCYL/PHENYLALANYL-TRNA--PROTEIN TRANSFERASE"/>
    <property type="match status" value="1"/>
</dbReference>
<dbReference type="EC" id="2.3.2.6" evidence="10 15"/>
<comment type="similarity">
    <text evidence="9 15">Belongs to the L/F-transferase family.</text>
</comment>
<evidence type="ECO:0000256" key="1">
    <source>
        <dbReference type="ARBA" id="ARBA00004496"/>
    </source>
</evidence>
<accession>A0A0B9G973</accession>
<evidence type="ECO:0000256" key="10">
    <source>
        <dbReference type="ARBA" id="ARBA00066767"/>
    </source>
</evidence>
<dbReference type="Proteomes" id="UP000031278">
    <property type="component" value="Unassembled WGS sequence"/>
</dbReference>
<comment type="caution">
    <text evidence="16">The sequence shown here is derived from an EMBL/GenBank/DDBJ whole genome shotgun (WGS) entry which is preliminary data.</text>
</comment>